<dbReference type="Gene3D" id="1.10.620.20">
    <property type="entry name" value="Ribonucleotide Reductase, subunit A"/>
    <property type="match status" value="1"/>
</dbReference>
<dbReference type="SMART" id="SM00746">
    <property type="entry name" value="TRASH"/>
    <property type="match status" value="1"/>
</dbReference>
<sequence>MKPLKIPKIVKNIAKKVDEEINEVKDPICGMKVNLEKTKYKSTYEGKEYGFCSENCKAEFDKNPYQYAEANC</sequence>
<evidence type="ECO:0000313" key="3">
    <source>
        <dbReference type="Proteomes" id="UP000034881"/>
    </source>
</evidence>
<accession>A0A0G0TXR1</accession>
<dbReference type="Proteomes" id="UP000034881">
    <property type="component" value="Unassembled WGS sequence"/>
</dbReference>
<protein>
    <recommendedName>
        <fullName evidence="1">TRASH domain-containing protein</fullName>
    </recommendedName>
</protein>
<dbReference type="EMBL" id="LBYB01000001">
    <property type="protein sequence ID" value="KKR42792.1"/>
    <property type="molecule type" value="Genomic_DNA"/>
</dbReference>
<dbReference type="InterPro" id="IPR012348">
    <property type="entry name" value="RNR-like"/>
</dbReference>
<dbReference type="InterPro" id="IPR009078">
    <property type="entry name" value="Ferritin-like_SF"/>
</dbReference>
<dbReference type="InterPro" id="IPR011017">
    <property type="entry name" value="TRASH_dom"/>
</dbReference>
<comment type="caution">
    <text evidence="2">The sequence shown here is derived from an EMBL/GenBank/DDBJ whole genome shotgun (WGS) entry which is preliminary data.</text>
</comment>
<reference evidence="2 3" key="1">
    <citation type="journal article" date="2015" name="Nature">
        <title>rRNA introns, odd ribosomes, and small enigmatic genomes across a large radiation of phyla.</title>
        <authorList>
            <person name="Brown C.T."/>
            <person name="Hug L.A."/>
            <person name="Thomas B.C."/>
            <person name="Sharon I."/>
            <person name="Castelle C.J."/>
            <person name="Singh A."/>
            <person name="Wilkins M.J."/>
            <person name="Williams K.H."/>
            <person name="Banfield J.F."/>
        </authorList>
    </citation>
    <scope>NUCLEOTIDE SEQUENCE [LARGE SCALE GENOMIC DNA]</scope>
</reference>
<evidence type="ECO:0000259" key="1">
    <source>
        <dbReference type="SMART" id="SM00746"/>
    </source>
</evidence>
<gene>
    <name evidence="2" type="ORF">UT77_C0001G0243</name>
</gene>
<organism evidence="2 3">
    <name type="scientific">Candidatus Daviesbacteria bacterium GW2011_GWC2_40_12</name>
    <dbReference type="NCBI Taxonomy" id="1618431"/>
    <lineage>
        <taxon>Bacteria</taxon>
        <taxon>Candidatus Daviesiibacteriota</taxon>
    </lineage>
</organism>
<dbReference type="GO" id="GO:0016491">
    <property type="term" value="F:oxidoreductase activity"/>
    <property type="evidence" value="ECO:0007669"/>
    <property type="project" value="InterPro"/>
</dbReference>
<dbReference type="AlphaFoldDB" id="A0A0G0TXR1"/>
<proteinExistence type="predicted"/>
<feature type="domain" description="TRASH" evidence="1">
    <location>
        <begin position="26"/>
        <end position="64"/>
    </location>
</feature>
<dbReference type="InterPro" id="IPR007029">
    <property type="entry name" value="YHS_dom"/>
</dbReference>
<dbReference type="Pfam" id="PF04945">
    <property type="entry name" value="YHS"/>
    <property type="match status" value="1"/>
</dbReference>
<name>A0A0G0TXR1_9BACT</name>
<evidence type="ECO:0000313" key="2">
    <source>
        <dbReference type="EMBL" id="KKR42792.1"/>
    </source>
</evidence>
<dbReference type="SUPFAM" id="SSF47240">
    <property type="entry name" value="Ferritin-like"/>
    <property type="match status" value="1"/>
</dbReference>